<organism evidence="1 2">
    <name type="scientific">Mesorhabditis spiculigera</name>
    <dbReference type="NCBI Taxonomy" id="96644"/>
    <lineage>
        <taxon>Eukaryota</taxon>
        <taxon>Metazoa</taxon>
        <taxon>Ecdysozoa</taxon>
        <taxon>Nematoda</taxon>
        <taxon>Chromadorea</taxon>
        <taxon>Rhabditida</taxon>
        <taxon>Rhabditina</taxon>
        <taxon>Rhabditomorpha</taxon>
        <taxon>Rhabditoidea</taxon>
        <taxon>Rhabditidae</taxon>
        <taxon>Mesorhabditinae</taxon>
        <taxon>Mesorhabditis</taxon>
    </lineage>
</organism>
<dbReference type="InterPro" id="IPR008962">
    <property type="entry name" value="PapD-like_sf"/>
</dbReference>
<protein>
    <recommendedName>
        <fullName evidence="3">MSP domain-containing protein</fullName>
    </recommendedName>
</protein>
<dbReference type="EMBL" id="CATQJA010002657">
    <property type="protein sequence ID" value="CAJ0579550.1"/>
    <property type="molecule type" value="Genomic_DNA"/>
</dbReference>
<dbReference type="SUPFAM" id="SSF49354">
    <property type="entry name" value="PapD-like"/>
    <property type="match status" value="1"/>
</dbReference>
<name>A0AA36D3T7_9BILA</name>
<evidence type="ECO:0000313" key="2">
    <source>
        <dbReference type="Proteomes" id="UP001177023"/>
    </source>
</evidence>
<gene>
    <name evidence="1" type="ORF">MSPICULIGERA_LOCUS17764</name>
</gene>
<comment type="caution">
    <text evidence="1">The sequence shown here is derived from an EMBL/GenBank/DDBJ whole genome shotgun (WGS) entry which is preliminary data.</text>
</comment>
<sequence length="160" mass="18142">MDSVHPTGAAQGQTPDSEIKIIPRWLIFRPKHGFRSPVVTTFVLENLDPFPVAYAIKGRDRHFPIVKQVHGMIAAKSQFTMEFLVPARNDWPQDCAEMTNKRFKLAVLSLAVSQPLFDSLQENERPSAARDLFRATPPTVRLYTKLSYVLIRPDDVEPAL</sequence>
<feature type="non-terminal residue" evidence="1">
    <location>
        <position position="160"/>
    </location>
</feature>
<proteinExistence type="predicted"/>
<accession>A0AA36D3T7</accession>
<keyword evidence="2" id="KW-1185">Reference proteome</keyword>
<dbReference type="Proteomes" id="UP001177023">
    <property type="component" value="Unassembled WGS sequence"/>
</dbReference>
<reference evidence="1" key="1">
    <citation type="submission" date="2023-06" db="EMBL/GenBank/DDBJ databases">
        <authorList>
            <person name="Delattre M."/>
        </authorList>
    </citation>
    <scope>NUCLEOTIDE SEQUENCE</scope>
    <source>
        <strain evidence="1">AF72</strain>
    </source>
</reference>
<evidence type="ECO:0008006" key="3">
    <source>
        <dbReference type="Google" id="ProtNLM"/>
    </source>
</evidence>
<dbReference type="AlphaFoldDB" id="A0AA36D3T7"/>
<evidence type="ECO:0000313" key="1">
    <source>
        <dbReference type="EMBL" id="CAJ0579550.1"/>
    </source>
</evidence>